<evidence type="ECO:0000313" key="3">
    <source>
        <dbReference type="Proteomes" id="UP000299102"/>
    </source>
</evidence>
<dbReference type="AlphaFoldDB" id="A0A4C1XMP3"/>
<keyword evidence="3" id="KW-1185">Reference proteome</keyword>
<feature type="region of interest" description="Disordered" evidence="1">
    <location>
        <begin position="54"/>
        <end position="91"/>
    </location>
</feature>
<gene>
    <name evidence="2" type="ORF">EVAR_59874_1</name>
</gene>
<comment type="caution">
    <text evidence="2">The sequence shown here is derived from an EMBL/GenBank/DDBJ whole genome shotgun (WGS) entry which is preliminary data.</text>
</comment>
<dbReference type="EMBL" id="BGZK01000906">
    <property type="protein sequence ID" value="GBP64708.1"/>
    <property type="molecule type" value="Genomic_DNA"/>
</dbReference>
<name>A0A4C1XMP3_EUMVA</name>
<feature type="compositionally biased region" description="Low complexity" evidence="1">
    <location>
        <begin position="57"/>
        <end position="66"/>
    </location>
</feature>
<accession>A0A4C1XMP3</accession>
<dbReference type="Proteomes" id="UP000299102">
    <property type="component" value="Unassembled WGS sequence"/>
</dbReference>
<reference evidence="2 3" key="1">
    <citation type="journal article" date="2019" name="Commun. Biol.">
        <title>The bagworm genome reveals a unique fibroin gene that provides high tensile strength.</title>
        <authorList>
            <person name="Kono N."/>
            <person name="Nakamura H."/>
            <person name="Ohtoshi R."/>
            <person name="Tomita M."/>
            <person name="Numata K."/>
            <person name="Arakawa K."/>
        </authorList>
    </citation>
    <scope>NUCLEOTIDE SEQUENCE [LARGE SCALE GENOMIC DNA]</scope>
</reference>
<sequence length="91" mass="10093">MEVGTIADWMSRTDTRKSGTDNVVEKYGTARDRRKDFIKDCERSPERFIRDDRDAVRAGSAGASRALPPAPTCSSGRPELFMNSGTLLRQG</sequence>
<evidence type="ECO:0000313" key="2">
    <source>
        <dbReference type="EMBL" id="GBP64708.1"/>
    </source>
</evidence>
<protein>
    <submittedName>
        <fullName evidence="2">Uncharacterized protein</fullName>
    </submittedName>
</protein>
<organism evidence="2 3">
    <name type="scientific">Eumeta variegata</name>
    <name type="common">Bagworm moth</name>
    <name type="synonym">Eumeta japonica</name>
    <dbReference type="NCBI Taxonomy" id="151549"/>
    <lineage>
        <taxon>Eukaryota</taxon>
        <taxon>Metazoa</taxon>
        <taxon>Ecdysozoa</taxon>
        <taxon>Arthropoda</taxon>
        <taxon>Hexapoda</taxon>
        <taxon>Insecta</taxon>
        <taxon>Pterygota</taxon>
        <taxon>Neoptera</taxon>
        <taxon>Endopterygota</taxon>
        <taxon>Lepidoptera</taxon>
        <taxon>Glossata</taxon>
        <taxon>Ditrysia</taxon>
        <taxon>Tineoidea</taxon>
        <taxon>Psychidae</taxon>
        <taxon>Oiketicinae</taxon>
        <taxon>Eumeta</taxon>
    </lineage>
</organism>
<evidence type="ECO:0000256" key="1">
    <source>
        <dbReference type="SAM" id="MobiDB-lite"/>
    </source>
</evidence>
<proteinExistence type="predicted"/>